<evidence type="ECO:0000256" key="1">
    <source>
        <dbReference type="SAM" id="MobiDB-lite"/>
    </source>
</evidence>
<feature type="compositionally biased region" description="Basic and acidic residues" evidence="1">
    <location>
        <begin position="330"/>
        <end position="339"/>
    </location>
</feature>
<accession>A0A176WNR4</accession>
<proteinExistence type="predicted"/>
<evidence type="ECO:0000313" key="2">
    <source>
        <dbReference type="EMBL" id="OAE34790.1"/>
    </source>
</evidence>
<organism evidence="2 3">
    <name type="scientific">Marchantia polymorpha subsp. ruderalis</name>
    <dbReference type="NCBI Taxonomy" id="1480154"/>
    <lineage>
        <taxon>Eukaryota</taxon>
        <taxon>Viridiplantae</taxon>
        <taxon>Streptophyta</taxon>
        <taxon>Embryophyta</taxon>
        <taxon>Marchantiophyta</taxon>
        <taxon>Marchantiopsida</taxon>
        <taxon>Marchantiidae</taxon>
        <taxon>Marchantiales</taxon>
        <taxon>Marchantiaceae</taxon>
        <taxon>Marchantia</taxon>
    </lineage>
</organism>
<name>A0A176WNR4_MARPO</name>
<feature type="compositionally biased region" description="Basic and acidic residues" evidence="1">
    <location>
        <begin position="94"/>
        <end position="109"/>
    </location>
</feature>
<feature type="region of interest" description="Disordered" evidence="1">
    <location>
        <begin position="288"/>
        <end position="347"/>
    </location>
</feature>
<feature type="compositionally biased region" description="Polar residues" evidence="1">
    <location>
        <begin position="13"/>
        <end position="25"/>
    </location>
</feature>
<sequence length="347" mass="38869">MVRRANADVEENYVSSTVPAPSSRSTVEKPGGLSDGCPPASSGLTGAQGATWGQTWAPAESARPVHDVFPRGIRRGLKPGVRLWQLQTSGEHFSDRGTAHLRQKARETMNRNQSSGQTYPDREDIPKSNPPPEKGYERRPQTKAMSLTHTALSFVVGSTRVSSTGVDRTRPGQVRSGPVRSVVEGDGELRGAASTLDLRRREPAKKARVLYLACSRRTWTSSRQSRWSRRAKCGALSRPLLLCPYIPQVPRRMQVMPQVRLSAGWLRRDILVAAGRCAWWGRARESRHVHVQREGHDRQTERATDSDSEAQARRESQTRDSRRKKKLRSRHEEGKEREWQTGASGNE</sequence>
<keyword evidence="3" id="KW-1185">Reference proteome</keyword>
<dbReference type="AlphaFoldDB" id="A0A176WNR4"/>
<dbReference type="Proteomes" id="UP000077202">
    <property type="component" value="Unassembled WGS sequence"/>
</dbReference>
<feature type="region of interest" description="Disordered" evidence="1">
    <location>
        <begin position="1"/>
        <end position="65"/>
    </location>
</feature>
<feature type="region of interest" description="Disordered" evidence="1">
    <location>
        <begin position="94"/>
        <end position="144"/>
    </location>
</feature>
<protein>
    <submittedName>
        <fullName evidence="2">Uncharacterized protein</fullName>
    </submittedName>
</protein>
<dbReference type="EMBL" id="LVLJ01000312">
    <property type="protein sequence ID" value="OAE34790.1"/>
    <property type="molecule type" value="Genomic_DNA"/>
</dbReference>
<reference evidence="2" key="1">
    <citation type="submission" date="2016-03" db="EMBL/GenBank/DDBJ databases">
        <title>Mechanisms controlling the formation of the plant cell surface in tip-growing cells are functionally conserved among land plants.</title>
        <authorList>
            <person name="Honkanen S."/>
            <person name="Jones V.A."/>
            <person name="Morieri G."/>
            <person name="Champion C."/>
            <person name="Hetherington A.J."/>
            <person name="Kelly S."/>
            <person name="Saint-Marcoux D."/>
            <person name="Proust H."/>
            <person name="Prescott H."/>
            <person name="Dolan L."/>
        </authorList>
    </citation>
    <scope>NUCLEOTIDE SEQUENCE [LARGE SCALE GENOMIC DNA]</scope>
    <source>
        <tissue evidence="2">Whole gametophyte</tissue>
    </source>
</reference>
<gene>
    <name evidence="2" type="ORF">AXG93_2528s1560</name>
</gene>
<feature type="compositionally biased region" description="Basic and acidic residues" evidence="1">
    <location>
        <begin position="288"/>
        <end position="320"/>
    </location>
</feature>
<evidence type="ECO:0000313" key="3">
    <source>
        <dbReference type="Proteomes" id="UP000077202"/>
    </source>
</evidence>
<comment type="caution">
    <text evidence="2">The sequence shown here is derived from an EMBL/GenBank/DDBJ whole genome shotgun (WGS) entry which is preliminary data.</text>
</comment>